<evidence type="ECO:0000256" key="12">
    <source>
        <dbReference type="ARBA" id="ARBA00029757"/>
    </source>
</evidence>
<evidence type="ECO:0000256" key="6">
    <source>
        <dbReference type="ARBA" id="ARBA00022556"/>
    </source>
</evidence>
<feature type="binding site" evidence="13">
    <location>
        <begin position="54"/>
        <end position="61"/>
    </location>
    <ligand>
        <name>ATP</name>
        <dbReference type="ChEBI" id="CHEBI:30616"/>
    </ligand>
</feature>
<evidence type="ECO:0000256" key="2">
    <source>
        <dbReference type="ARBA" id="ARBA00004870"/>
    </source>
</evidence>
<evidence type="ECO:0000256" key="8">
    <source>
        <dbReference type="ARBA" id="ARBA00022741"/>
    </source>
</evidence>
<keyword evidence="14" id="KW-1133">Transmembrane helix</keyword>
<evidence type="ECO:0000256" key="11">
    <source>
        <dbReference type="ARBA" id="ARBA00023098"/>
    </source>
</evidence>
<dbReference type="SUPFAM" id="SSF52540">
    <property type="entry name" value="P-loop containing nucleoside triphosphate hydrolases"/>
    <property type="match status" value="1"/>
</dbReference>
<evidence type="ECO:0000256" key="13">
    <source>
        <dbReference type="HAMAP-Rule" id="MF_00409"/>
    </source>
</evidence>
<keyword evidence="9 13" id="KW-0418">Kinase</keyword>
<dbReference type="GO" id="GO:0009029">
    <property type="term" value="F:lipid-A 4'-kinase activity"/>
    <property type="evidence" value="ECO:0007669"/>
    <property type="project" value="UniProtKB-UniRule"/>
</dbReference>
<dbReference type="OrthoDB" id="9766423at2"/>
<keyword evidence="8 13" id="KW-0547">Nucleotide-binding</keyword>
<dbReference type="InterPro" id="IPR003758">
    <property type="entry name" value="LpxK"/>
</dbReference>
<keyword evidence="14" id="KW-0812">Transmembrane</keyword>
<evidence type="ECO:0000256" key="10">
    <source>
        <dbReference type="ARBA" id="ARBA00022840"/>
    </source>
</evidence>
<dbReference type="GO" id="GO:0009245">
    <property type="term" value="P:lipid A biosynthetic process"/>
    <property type="evidence" value="ECO:0007669"/>
    <property type="project" value="UniProtKB-UniRule"/>
</dbReference>
<evidence type="ECO:0000256" key="3">
    <source>
        <dbReference type="ARBA" id="ARBA00012071"/>
    </source>
</evidence>
<dbReference type="UniPathway" id="UPA00359">
    <property type="reaction ID" value="UER00482"/>
</dbReference>
<keyword evidence="14" id="KW-0472">Membrane</keyword>
<keyword evidence="5 13" id="KW-0444">Lipid biosynthesis</keyword>
<keyword evidence="16" id="KW-1185">Reference proteome</keyword>
<dbReference type="PANTHER" id="PTHR42724:SF1">
    <property type="entry name" value="TETRAACYLDISACCHARIDE 4'-KINASE, MITOCHONDRIAL-RELATED"/>
    <property type="match status" value="1"/>
</dbReference>
<dbReference type="GO" id="GO:0009244">
    <property type="term" value="P:lipopolysaccharide core region biosynthetic process"/>
    <property type="evidence" value="ECO:0007669"/>
    <property type="project" value="TreeGrafter"/>
</dbReference>
<feature type="transmembrane region" description="Helical" evidence="14">
    <location>
        <begin position="6"/>
        <end position="28"/>
    </location>
</feature>
<comment type="catalytic activity">
    <reaction evidence="13">
        <text>a lipid A disaccharide + ATP = a lipid IVA + ADP + H(+)</text>
        <dbReference type="Rhea" id="RHEA:67840"/>
        <dbReference type="ChEBI" id="CHEBI:15378"/>
        <dbReference type="ChEBI" id="CHEBI:30616"/>
        <dbReference type="ChEBI" id="CHEBI:176343"/>
        <dbReference type="ChEBI" id="CHEBI:176425"/>
        <dbReference type="ChEBI" id="CHEBI:456216"/>
        <dbReference type="EC" id="2.7.1.130"/>
    </reaction>
</comment>
<evidence type="ECO:0000256" key="1">
    <source>
        <dbReference type="ARBA" id="ARBA00002274"/>
    </source>
</evidence>
<evidence type="ECO:0000256" key="9">
    <source>
        <dbReference type="ARBA" id="ARBA00022777"/>
    </source>
</evidence>
<evidence type="ECO:0000256" key="7">
    <source>
        <dbReference type="ARBA" id="ARBA00022679"/>
    </source>
</evidence>
<dbReference type="NCBIfam" id="TIGR00682">
    <property type="entry name" value="lpxK"/>
    <property type="match status" value="1"/>
</dbReference>
<keyword evidence="7 13" id="KW-0808">Transferase</keyword>
<dbReference type="AlphaFoldDB" id="A0A2P8CYG0"/>
<evidence type="ECO:0000313" key="15">
    <source>
        <dbReference type="EMBL" id="PSK90012.1"/>
    </source>
</evidence>
<dbReference type="EC" id="2.7.1.130" evidence="3 13"/>
<evidence type="ECO:0000256" key="14">
    <source>
        <dbReference type="SAM" id="Phobius"/>
    </source>
</evidence>
<dbReference type="InterPro" id="IPR027417">
    <property type="entry name" value="P-loop_NTPase"/>
</dbReference>
<comment type="caution">
    <text evidence="15">The sequence shown here is derived from an EMBL/GenBank/DDBJ whole genome shotgun (WGS) entry which is preliminary data.</text>
</comment>
<name>A0A2P8CYG0_9BACT</name>
<dbReference type="PANTHER" id="PTHR42724">
    <property type="entry name" value="TETRAACYLDISACCHARIDE 4'-KINASE"/>
    <property type="match status" value="1"/>
</dbReference>
<dbReference type="Pfam" id="PF02606">
    <property type="entry name" value="LpxK"/>
    <property type="match status" value="1"/>
</dbReference>
<comment type="similarity">
    <text evidence="13">Belongs to the LpxK family.</text>
</comment>
<dbReference type="EMBL" id="PYGD01000009">
    <property type="protein sequence ID" value="PSK90012.1"/>
    <property type="molecule type" value="Genomic_DNA"/>
</dbReference>
<evidence type="ECO:0000256" key="4">
    <source>
        <dbReference type="ARBA" id="ARBA00016436"/>
    </source>
</evidence>
<comment type="pathway">
    <text evidence="2 13">Glycolipid biosynthesis; lipid IV(A) biosynthesis; lipid IV(A) from (3R)-3-hydroxytetradecanoyl-[acyl-carrier-protein] and UDP-N-acetyl-alpha-D-glucosamine: step 6/6.</text>
</comment>
<dbReference type="GO" id="GO:0005886">
    <property type="term" value="C:plasma membrane"/>
    <property type="evidence" value="ECO:0007669"/>
    <property type="project" value="TreeGrafter"/>
</dbReference>
<evidence type="ECO:0000256" key="5">
    <source>
        <dbReference type="ARBA" id="ARBA00022516"/>
    </source>
</evidence>
<dbReference type="Proteomes" id="UP000240572">
    <property type="component" value="Unassembled WGS sequence"/>
</dbReference>
<accession>A0A2P8CYG0</accession>
<keyword evidence="6 13" id="KW-0441">Lipid A biosynthesis</keyword>
<keyword evidence="11 13" id="KW-0443">Lipid metabolism</keyword>
<gene>
    <name evidence="13" type="primary">lpxK</name>
    <name evidence="15" type="ORF">B0I18_10917</name>
</gene>
<proteinExistence type="inferred from homology"/>
<keyword evidence="10 13" id="KW-0067">ATP-binding</keyword>
<dbReference type="HAMAP" id="MF_00409">
    <property type="entry name" value="LpxK"/>
    <property type="match status" value="1"/>
</dbReference>
<evidence type="ECO:0000313" key="16">
    <source>
        <dbReference type="Proteomes" id="UP000240572"/>
    </source>
</evidence>
<dbReference type="RefSeq" id="WP_106524360.1">
    <property type="nucleotide sequence ID" value="NZ_PYGD01000009.1"/>
</dbReference>
<comment type="function">
    <text evidence="1 13">Transfers the gamma-phosphate of ATP to the 4'-position of a tetraacyldisaccharide 1-phosphate intermediate (termed DS-1-P) to form tetraacyldisaccharide 1,4'-bis-phosphate (lipid IVA).</text>
</comment>
<dbReference type="GO" id="GO:0005524">
    <property type="term" value="F:ATP binding"/>
    <property type="evidence" value="ECO:0007669"/>
    <property type="project" value="UniProtKB-UniRule"/>
</dbReference>
<protein>
    <recommendedName>
        <fullName evidence="4 13">Tetraacyldisaccharide 4'-kinase</fullName>
        <ecNumber evidence="3 13">2.7.1.130</ecNumber>
    </recommendedName>
    <alternativeName>
        <fullName evidence="12 13">Lipid A 4'-kinase</fullName>
    </alternativeName>
</protein>
<sequence length="362" mass="40950">MNPLLFLVNLLKPLLYPLSFLYGGIVWLRNKLYDAGVLSSVSFSIPVICVGNLSTGGTGKTPHIEYLIRLLQYQYKVATMSRGYKRRTRGFYLAGPGTDAGQIGDEPMQFFSKFPEIAVSVCEDRMTGIPYLLRKVPEIDVVLLDDAFQHRSVKPGLNILITDYSKPFYKDYVLPFGSLRESRKAYHRADIIIVSKCPPGLGADARKDMIGKIRPRKEQQVFFSGIGYHQMTDFFSGEAYTPSVDTHIVLVSGIAKPGPLLAHLRALVPAVHLLRYPDHHYFTESNFDEIRQTYNNWDVSDKIIVTTEKDAVRLAIHREKLAAWQIRIVVAPIAIDFLDNGALFDQHILQYIESERAENAIN</sequence>
<organism evidence="15 16">
    <name type="scientific">Taibaiella chishuiensis</name>
    <dbReference type="NCBI Taxonomy" id="1434707"/>
    <lineage>
        <taxon>Bacteria</taxon>
        <taxon>Pseudomonadati</taxon>
        <taxon>Bacteroidota</taxon>
        <taxon>Chitinophagia</taxon>
        <taxon>Chitinophagales</taxon>
        <taxon>Chitinophagaceae</taxon>
        <taxon>Taibaiella</taxon>
    </lineage>
</organism>
<reference evidence="15 16" key="1">
    <citation type="submission" date="2018-03" db="EMBL/GenBank/DDBJ databases">
        <title>Genomic Encyclopedia of Type Strains, Phase III (KMG-III): the genomes of soil and plant-associated and newly described type strains.</title>
        <authorList>
            <person name="Whitman W."/>
        </authorList>
    </citation>
    <scope>NUCLEOTIDE SEQUENCE [LARGE SCALE GENOMIC DNA]</scope>
    <source>
        <strain evidence="15 16">CGMCC 1.12700</strain>
    </source>
</reference>